<feature type="signal peptide" evidence="1">
    <location>
        <begin position="1"/>
        <end position="19"/>
    </location>
</feature>
<dbReference type="PROSITE" id="PS51257">
    <property type="entry name" value="PROKAR_LIPOPROTEIN"/>
    <property type="match status" value="1"/>
</dbReference>
<dbReference type="Proteomes" id="UP000051863">
    <property type="component" value="Unassembled WGS sequence"/>
</dbReference>
<organism evidence="2 3">
    <name type="scientific">Stenotrophomonas terrae</name>
    <dbReference type="NCBI Taxonomy" id="405446"/>
    <lineage>
        <taxon>Bacteria</taxon>
        <taxon>Pseudomonadati</taxon>
        <taxon>Pseudomonadota</taxon>
        <taxon>Gammaproteobacteria</taxon>
        <taxon>Lysobacterales</taxon>
        <taxon>Lysobacteraceae</taxon>
        <taxon>Stenotrophomonas</taxon>
    </lineage>
</organism>
<reference evidence="2 3" key="1">
    <citation type="submission" date="2015-05" db="EMBL/GenBank/DDBJ databases">
        <title>Genome sequencing and analysis of members of genus Stenotrophomonas.</title>
        <authorList>
            <person name="Patil P.P."/>
            <person name="Midha S."/>
            <person name="Patil P.B."/>
        </authorList>
    </citation>
    <scope>NUCLEOTIDE SEQUENCE [LARGE SCALE GENOMIC DNA]</scope>
    <source>
        <strain evidence="2 3">DSM 18941</strain>
    </source>
</reference>
<dbReference type="AlphaFoldDB" id="A0A0R0C540"/>
<dbReference type="RefSeq" id="WP_057630890.1">
    <property type="nucleotide sequence ID" value="NZ_LDJJ01000128.1"/>
</dbReference>
<keyword evidence="3" id="KW-1185">Reference proteome</keyword>
<name>A0A0R0C540_9GAMM</name>
<evidence type="ECO:0008006" key="4">
    <source>
        <dbReference type="Google" id="ProtNLM"/>
    </source>
</evidence>
<gene>
    <name evidence="2" type="ORF">ABB27_19115</name>
</gene>
<sequence>MIRSVFNCMLCAVIMLLLVACGRQPPEQRLRASFAAMQENVEAGKPGVFMGSVAPDFVGNQGLDRAGLERLLRGQLLLNAKVGIQTGPLRVEMGEGGTATVRFTVLLTGGSRGLLPERGQMQEVVTGWREQDGEWQVYSADWGPVGGEGG</sequence>
<dbReference type="PATRIC" id="fig|405446.3.peg.222"/>
<proteinExistence type="predicted"/>
<dbReference type="EMBL" id="LDJJ01000128">
    <property type="protein sequence ID" value="KRG61191.1"/>
    <property type="molecule type" value="Genomic_DNA"/>
</dbReference>
<evidence type="ECO:0000256" key="1">
    <source>
        <dbReference type="SAM" id="SignalP"/>
    </source>
</evidence>
<protein>
    <recommendedName>
        <fullName evidence="4">DUF4440 domain-containing protein</fullName>
    </recommendedName>
</protein>
<keyword evidence="1" id="KW-0732">Signal</keyword>
<evidence type="ECO:0000313" key="3">
    <source>
        <dbReference type="Proteomes" id="UP000051863"/>
    </source>
</evidence>
<comment type="caution">
    <text evidence="2">The sequence shown here is derived from an EMBL/GenBank/DDBJ whole genome shotgun (WGS) entry which is preliminary data.</text>
</comment>
<accession>A0A0R0C540</accession>
<evidence type="ECO:0000313" key="2">
    <source>
        <dbReference type="EMBL" id="KRG61191.1"/>
    </source>
</evidence>
<feature type="chain" id="PRO_5006393556" description="DUF4440 domain-containing protein" evidence="1">
    <location>
        <begin position="20"/>
        <end position="150"/>
    </location>
</feature>
<dbReference type="OrthoDB" id="5801455at2"/>